<gene>
    <name evidence="4" type="ORF">CKY47_29025</name>
</gene>
<proteinExistence type="predicted"/>
<dbReference type="InterPro" id="IPR009057">
    <property type="entry name" value="Homeodomain-like_sf"/>
</dbReference>
<name>A0ABU0X748_9PSEU</name>
<evidence type="ECO:0000256" key="2">
    <source>
        <dbReference type="ARBA" id="ARBA00023163"/>
    </source>
</evidence>
<evidence type="ECO:0000313" key="4">
    <source>
        <dbReference type="EMBL" id="MDQ2587949.1"/>
    </source>
</evidence>
<organism evidence="4 5">
    <name type="scientific">Saccharothrix yanglingensis</name>
    <dbReference type="NCBI Taxonomy" id="659496"/>
    <lineage>
        <taxon>Bacteria</taxon>
        <taxon>Bacillati</taxon>
        <taxon>Actinomycetota</taxon>
        <taxon>Actinomycetes</taxon>
        <taxon>Pseudonocardiales</taxon>
        <taxon>Pseudonocardiaceae</taxon>
        <taxon>Saccharothrix</taxon>
    </lineage>
</organism>
<dbReference type="Gene3D" id="1.10.10.60">
    <property type="entry name" value="Homeodomain-like"/>
    <property type="match status" value="1"/>
</dbReference>
<dbReference type="SUPFAM" id="SSF46689">
    <property type="entry name" value="Homeodomain-like"/>
    <property type="match status" value="1"/>
</dbReference>
<feature type="domain" description="HTH araC/xylS-type" evidence="3">
    <location>
        <begin position="77"/>
        <end position="122"/>
    </location>
</feature>
<comment type="caution">
    <text evidence="4">The sequence shown here is derived from an EMBL/GenBank/DDBJ whole genome shotgun (WGS) entry which is preliminary data.</text>
</comment>
<keyword evidence="1" id="KW-0805">Transcription regulation</keyword>
<dbReference type="Proteomes" id="UP001225605">
    <property type="component" value="Unassembled WGS sequence"/>
</dbReference>
<dbReference type="PROSITE" id="PS01124">
    <property type="entry name" value="HTH_ARAC_FAMILY_2"/>
    <property type="match status" value="1"/>
</dbReference>
<keyword evidence="2" id="KW-0804">Transcription</keyword>
<evidence type="ECO:0000256" key="1">
    <source>
        <dbReference type="ARBA" id="ARBA00023015"/>
    </source>
</evidence>
<evidence type="ECO:0000313" key="5">
    <source>
        <dbReference type="Proteomes" id="UP001225605"/>
    </source>
</evidence>
<dbReference type="EMBL" id="NSDM01000014">
    <property type="protein sequence ID" value="MDQ2587949.1"/>
    <property type="molecule type" value="Genomic_DNA"/>
</dbReference>
<evidence type="ECO:0000259" key="3">
    <source>
        <dbReference type="PROSITE" id="PS01124"/>
    </source>
</evidence>
<sequence>MNRNSDRTVRPRSSGWRCSSRGLVADASPVSSTSTTYASIRAAAASFGFLRRTDTTAVRTFEREARGRRARCHYGNHAVELLTTTTASVERIAAELGYAEATSFIHAFRRWRGTMPGGYGVRHRAI</sequence>
<dbReference type="Pfam" id="PF12833">
    <property type="entry name" value="HTH_18"/>
    <property type="match status" value="1"/>
</dbReference>
<protein>
    <recommendedName>
        <fullName evidence="3">HTH araC/xylS-type domain-containing protein</fullName>
    </recommendedName>
</protein>
<dbReference type="InterPro" id="IPR018060">
    <property type="entry name" value="HTH_AraC"/>
</dbReference>
<accession>A0ABU0X748</accession>
<keyword evidence="5" id="KW-1185">Reference proteome</keyword>
<reference evidence="4 5" key="1">
    <citation type="submission" date="2017-06" db="EMBL/GenBank/DDBJ databases">
        <title>Cultured bacterium strain Saccharothrix yanglingensis Hhs.015.</title>
        <authorList>
            <person name="Xia Y."/>
        </authorList>
    </citation>
    <scope>NUCLEOTIDE SEQUENCE [LARGE SCALE GENOMIC DNA]</scope>
    <source>
        <strain evidence="4 5">Hhs.015</strain>
    </source>
</reference>